<dbReference type="GO" id="GO:0016837">
    <property type="term" value="F:carbon-oxygen lyase activity, acting on polysaccharides"/>
    <property type="evidence" value="ECO:0007669"/>
    <property type="project" value="UniProtKB-ARBA"/>
</dbReference>
<protein>
    <recommendedName>
        <fullName evidence="8">Chondroitin AC lyase</fullName>
    </recommendedName>
</protein>
<dbReference type="EMBL" id="CAJNOR010000494">
    <property type="protein sequence ID" value="CAF0930613.1"/>
    <property type="molecule type" value="Genomic_DNA"/>
</dbReference>
<dbReference type="PANTHER" id="PTHR38481:SF1">
    <property type="entry name" value="HYALURONATE LYASE"/>
    <property type="match status" value="1"/>
</dbReference>
<evidence type="ECO:0000259" key="3">
    <source>
        <dbReference type="Pfam" id="PF02278"/>
    </source>
</evidence>
<feature type="domain" description="Polysaccharide lyase family 8 central" evidence="3">
    <location>
        <begin position="354"/>
        <end position="615"/>
    </location>
</feature>
<dbReference type="InterPro" id="IPR012970">
    <property type="entry name" value="Lyase_8_alpha_N"/>
</dbReference>
<dbReference type="InterPro" id="IPR003159">
    <property type="entry name" value="Lyase_8_central_dom"/>
</dbReference>
<dbReference type="InterPro" id="IPR011013">
    <property type="entry name" value="Gal_mutarotase_sf_dom"/>
</dbReference>
<dbReference type="AlphaFoldDB" id="A0A814BTJ9"/>
<dbReference type="Gene3D" id="2.70.98.10">
    <property type="match status" value="1"/>
</dbReference>
<comment type="similarity">
    <text evidence="1">Belongs to the polysaccharide lyase 8 family.</text>
</comment>
<dbReference type="InterPro" id="IPR014718">
    <property type="entry name" value="GH-type_carb-bd"/>
</dbReference>
<dbReference type="GO" id="GO:0005576">
    <property type="term" value="C:extracellular region"/>
    <property type="evidence" value="ECO:0007669"/>
    <property type="project" value="InterPro"/>
</dbReference>
<dbReference type="InterPro" id="IPR038970">
    <property type="entry name" value="Lyase_8"/>
</dbReference>
<dbReference type="Proteomes" id="UP000663852">
    <property type="component" value="Unassembled WGS sequence"/>
</dbReference>
<dbReference type="GO" id="GO:0030246">
    <property type="term" value="F:carbohydrate binding"/>
    <property type="evidence" value="ECO:0007669"/>
    <property type="project" value="InterPro"/>
</dbReference>
<dbReference type="Gene3D" id="1.50.10.100">
    <property type="entry name" value="Chondroitin AC/alginate lyase"/>
    <property type="match status" value="1"/>
</dbReference>
<dbReference type="InterPro" id="IPR008929">
    <property type="entry name" value="Chondroitin_lyas"/>
</dbReference>
<evidence type="ECO:0008006" key="8">
    <source>
        <dbReference type="Google" id="ProtNLM"/>
    </source>
</evidence>
<evidence type="ECO:0000256" key="1">
    <source>
        <dbReference type="ARBA" id="ARBA00006699"/>
    </source>
</evidence>
<gene>
    <name evidence="6" type="ORF">EDS130_LOCUS23373</name>
    <name evidence="5" type="ORF">XAT740_LOCUS9557</name>
</gene>
<proteinExistence type="inferred from homology"/>
<name>A0A814BTJ9_ADIRI</name>
<evidence type="ECO:0000313" key="7">
    <source>
        <dbReference type="Proteomes" id="UP000663828"/>
    </source>
</evidence>
<sequence length="756" mass="84974">MLIRASTNVGNSMICCLLFLLAIRQSAAFSSNDDITVIRQRVLEKMIWPLPNTLPSIILEALSFAQTLNSSCYWPDIDYADAGRANWLTAVHLSRVTTILQALTANGTTERNNTKLLSAAHCALDTWLVRDWQNSNWWWNRISVPISVTSHLLMLGDDVTQFELQKIKEISFRANWWNGDMWTTGCNLVWMIQAQLYRSLATRNITGIEQGFTRMWQDIMIQPLGKDGVQNDYAYHFHGTQLLSAAYGQDWAVNVFSFFICSVNTQYAPSLDKLTLFAQFLVKGNAWMIIDNQWDWHVRGRAIARPDRGYLVFYKPEDIRVLAEAIPSMDLRTDLNNLADRLDHQANATALVGNKHFYTSDYHVHRRANWSSAIKMQSIRTNPDECGNGENLKREHTGQGILNLFTTNTYDYVFIFPLLDWQAINGITVEHDIPLIICNDVPSSLITLPFVGGVSDGLYGFAMMDTATHNLTAKRSWHFYDDAVIALATNLTLTTANVAWTTLASRLLKSGQITVTFLNSTVVTLSDGNYSFPYTPNKTSNVHWIHVGETDVGYVVPSQYQYSSVGIDIGVKTGNFITIGAYDYVVTARTLTIWIDHGRGPYTLDYRYMILPNISLAMMPTVIKQYEDQQVFSCISTNSLFHGTVWSSLKRASFVLWDNVTTTFSCKSRLFEINIQLNNAGAYLFSETDSDFTITASHPFRMNSSVSVIVDRIGYGQGCMISSSVTNVTMSLPASDQLLGASVGTKCNKHAGMNTN</sequence>
<dbReference type="PANTHER" id="PTHR38481">
    <property type="entry name" value="HYALURONATE LYASE"/>
    <property type="match status" value="1"/>
</dbReference>
<evidence type="ECO:0000259" key="4">
    <source>
        <dbReference type="Pfam" id="PF08124"/>
    </source>
</evidence>
<evidence type="ECO:0000256" key="2">
    <source>
        <dbReference type="SAM" id="SignalP"/>
    </source>
</evidence>
<evidence type="ECO:0000313" key="5">
    <source>
        <dbReference type="EMBL" id="CAF0930613.1"/>
    </source>
</evidence>
<accession>A0A814BTJ9</accession>
<keyword evidence="2" id="KW-0732">Signal</keyword>
<dbReference type="SUPFAM" id="SSF48230">
    <property type="entry name" value="Chondroitin AC/alginate lyase"/>
    <property type="match status" value="1"/>
</dbReference>
<dbReference type="Pfam" id="PF08124">
    <property type="entry name" value="Lyase_8_N"/>
    <property type="match status" value="1"/>
</dbReference>
<evidence type="ECO:0000313" key="6">
    <source>
        <dbReference type="EMBL" id="CAF1165204.1"/>
    </source>
</evidence>
<dbReference type="Proteomes" id="UP000663828">
    <property type="component" value="Unassembled WGS sequence"/>
</dbReference>
<feature type="domain" description="Polysaccharide lyase 8 N-terminal alpha-helical" evidence="4">
    <location>
        <begin position="66"/>
        <end position="308"/>
    </location>
</feature>
<dbReference type="GO" id="GO:0005975">
    <property type="term" value="P:carbohydrate metabolic process"/>
    <property type="evidence" value="ECO:0007669"/>
    <property type="project" value="InterPro"/>
</dbReference>
<dbReference type="EMBL" id="CAJNOJ010000127">
    <property type="protein sequence ID" value="CAF1165204.1"/>
    <property type="molecule type" value="Genomic_DNA"/>
</dbReference>
<dbReference type="OrthoDB" id="10024976at2759"/>
<feature type="signal peptide" evidence="2">
    <location>
        <begin position="1"/>
        <end position="28"/>
    </location>
</feature>
<comment type="caution">
    <text evidence="5">The sequence shown here is derived from an EMBL/GenBank/DDBJ whole genome shotgun (WGS) entry which is preliminary data.</text>
</comment>
<organism evidence="5 7">
    <name type="scientific">Adineta ricciae</name>
    <name type="common">Rotifer</name>
    <dbReference type="NCBI Taxonomy" id="249248"/>
    <lineage>
        <taxon>Eukaryota</taxon>
        <taxon>Metazoa</taxon>
        <taxon>Spiralia</taxon>
        <taxon>Gnathifera</taxon>
        <taxon>Rotifera</taxon>
        <taxon>Eurotatoria</taxon>
        <taxon>Bdelloidea</taxon>
        <taxon>Adinetida</taxon>
        <taxon>Adinetidae</taxon>
        <taxon>Adineta</taxon>
    </lineage>
</organism>
<dbReference type="Pfam" id="PF02278">
    <property type="entry name" value="Lyase_8"/>
    <property type="match status" value="1"/>
</dbReference>
<keyword evidence="7" id="KW-1185">Reference proteome</keyword>
<reference evidence="5" key="1">
    <citation type="submission" date="2021-02" db="EMBL/GenBank/DDBJ databases">
        <authorList>
            <person name="Nowell W R."/>
        </authorList>
    </citation>
    <scope>NUCLEOTIDE SEQUENCE</scope>
</reference>
<feature type="chain" id="PRO_5036409876" description="Chondroitin AC lyase" evidence="2">
    <location>
        <begin position="29"/>
        <end position="756"/>
    </location>
</feature>
<dbReference type="SUPFAM" id="SSF74650">
    <property type="entry name" value="Galactose mutarotase-like"/>
    <property type="match status" value="1"/>
</dbReference>